<evidence type="ECO:0000313" key="4">
    <source>
        <dbReference type="EMBL" id="EPE36290.1"/>
    </source>
</evidence>
<evidence type="ECO:0000256" key="1">
    <source>
        <dbReference type="SAM" id="Coils"/>
    </source>
</evidence>
<feature type="compositionally biased region" description="Polar residues" evidence="2">
    <location>
        <begin position="439"/>
        <end position="451"/>
    </location>
</feature>
<dbReference type="OrthoDB" id="10290117at2759"/>
<dbReference type="EMBL" id="KE145353">
    <property type="protein sequence ID" value="EPE36290.1"/>
    <property type="molecule type" value="Genomic_DNA"/>
</dbReference>
<organism evidence="4 5">
    <name type="scientific">Glarea lozoyensis (strain ATCC 20868 / MF5171)</name>
    <dbReference type="NCBI Taxonomy" id="1116229"/>
    <lineage>
        <taxon>Eukaryota</taxon>
        <taxon>Fungi</taxon>
        <taxon>Dikarya</taxon>
        <taxon>Ascomycota</taxon>
        <taxon>Pezizomycotina</taxon>
        <taxon>Leotiomycetes</taxon>
        <taxon>Helotiales</taxon>
        <taxon>Helotiaceae</taxon>
        <taxon>Glarea</taxon>
    </lineage>
</organism>
<proteinExistence type="predicted"/>
<feature type="region of interest" description="Disordered" evidence="2">
    <location>
        <begin position="81"/>
        <end position="108"/>
    </location>
</feature>
<feature type="coiled-coil region" evidence="1">
    <location>
        <begin position="227"/>
        <end position="289"/>
    </location>
</feature>
<sequence>MEPGYITVGVVSYTLGSIIGFASFAMGFMIYVLIQHLKALRKDIRKDRKIIKKAKIQALLDGTQVRMEAMLAQTEAGLEEVQKEVVDTHPRKDRQDESIDEKSPAPTTSLDDQILELTTMIAELKRTSEEGDAKFAASESKVVKLKADSLQQEANNTFNHQPELLEDHARFCKREANLVKREAAVFNHEKDLVEREIDLVKLETELANRAADLVSNDATPSATFELNIRLLADKAELEAQVVKIECEVRQYRDQLSASEASRERLLDNVDELNAENAEYRDQDSKREAEFAKLRSEVIPPGEEISFLKSKLEELHDKAIKFDQTKRKLAEKESYCERIQRAECLYFIRSQICLDRLVQSAHSADILRSKLKLFVDGIANATRFPADSDPRFLLKTKIERAYEWLDDWRNRALLRYDSSGFILFEDLDNNESEHFDEISESSSKNAPSQTPLSEKPQEVSVAGSSEDSGSHTPVSEKSDDEFVPNSSENAASHITV</sequence>
<dbReference type="RefSeq" id="XP_008077108.1">
    <property type="nucleotide sequence ID" value="XM_008078917.1"/>
</dbReference>
<name>S3DEY6_GLAL2</name>
<evidence type="ECO:0000313" key="5">
    <source>
        <dbReference type="Proteomes" id="UP000016922"/>
    </source>
</evidence>
<dbReference type="GeneID" id="19464682"/>
<keyword evidence="3" id="KW-1133">Transmembrane helix</keyword>
<feature type="compositionally biased region" description="Basic and acidic residues" evidence="2">
    <location>
        <begin position="81"/>
        <end position="103"/>
    </location>
</feature>
<dbReference type="Proteomes" id="UP000016922">
    <property type="component" value="Unassembled WGS sequence"/>
</dbReference>
<feature type="region of interest" description="Disordered" evidence="2">
    <location>
        <begin position="433"/>
        <end position="495"/>
    </location>
</feature>
<protein>
    <submittedName>
        <fullName evidence="4">Uncharacterized protein</fullName>
    </submittedName>
</protein>
<evidence type="ECO:0000256" key="2">
    <source>
        <dbReference type="SAM" id="MobiDB-lite"/>
    </source>
</evidence>
<keyword evidence="5" id="KW-1185">Reference proteome</keyword>
<dbReference type="KEGG" id="glz:GLAREA_05628"/>
<dbReference type="AlphaFoldDB" id="S3DEY6"/>
<gene>
    <name evidence="4" type="ORF">GLAREA_05628</name>
</gene>
<keyword evidence="3" id="KW-0472">Membrane</keyword>
<keyword evidence="1" id="KW-0175">Coiled coil</keyword>
<feature type="compositionally biased region" description="Polar residues" evidence="2">
    <location>
        <begin position="483"/>
        <end position="495"/>
    </location>
</feature>
<feature type="transmembrane region" description="Helical" evidence="3">
    <location>
        <begin position="12"/>
        <end position="34"/>
    </location>
</feature>
<dbReference type="HOGENOM" id="CLU_578760_0_0_1"/>
<keyword evidence="3" id="KW-0812">Transmembrane</keyword>
<accession>S3DEY6</accession>
<feature type="compositionally biased region" description="Polar residues" evidence="2">
    <location>
        <begin position="461"/>
        <end position="474"/>
    </location>
</feature>
<evidence type="ECO:0000256" key="3">
    <source>
        <dbReference type="SAM" id="Phobius"/>
    </source>
</evidence>
<reference evidence="4 5" key="1">
    <citation type="journal article" date="2013" name="BMC Genomics">
        <title>Genomics-driven discovery of the pneumocandin biosynthetic gene cluster in the fungus Glarea lozoyensis.</title>
        <authorList>
            <person name="Chen L."/>
            <person name="Yue Q."/>
            <person name="Zhang X."/>
            <person name="Xiang M."/>
            <person name="Wang C."/>
            <person name="Li S."/>
            <person name="Che Y."/>
            <person name="Ortiz-Lopez F.J."/>
            <person name="Bills G.F."/>
            <person name="Liu X."/>
            <person name="An Z."/>
        </authorList>
    </citation>
    <scope>NUCLEOTIDE SEQUENCE [LARGE SCALE GENOMIC DNA]</scope>
    <source>
        <strain evidence="5">ATCC 20868 / MF5171</strain>
    </source>
</reference>